<reference evidence="1 2" key="1">
    <citation type="journal article" date="2016" name="Front. Microbiol.">
        <title>Comparative Genomics Analysis of Streptomyces Species Reveals Their Adaptation to the Marine Environment and Their Diversity at the Genomic Level.</title>
        <authorList>
            <person name="Tian X."/>
            <person name="Zhang Z."/>
            <person name="Yang T."/>
            <person name="Chen M."/>
            <person name="Li J."/>
            <person name="Chen F."/>
            <person name="Yang J."/>
            <person name="Li W."/>
            <person name="Zhang B."/>
            <person name="Zhang Z."/>
            <person name="Wu J."/>
            <person name="Zhang C."/>
            <person name="Long L."/>
            <person name="Xiao J."/>
        </authorList>
    </citation>
    <scope>NUCLEOTIDE SEQUENCE [LARGE SCALE GENOMIC DNA]</scope>
    <source>
        <strain evidence="1 2">SCSIO M10372</strain>
    </source>
</reference>
<dbReference type="AlphaFoldDB" id="A0A1E7LDX9"/>
<dbReference type="Proteomes" id="UP000175971">
    <property type="component" value="Unassembled WGS sequence"/>
</dbReference>
<evidence type="ECO:0000313" key="1">
    <source>
        <dbReference type="EMBL" id="OEV14422.1"/>
    </source>
</evidence>
<dbReference type="RefSeq" id="WP_070205136.1">
    <property type="nucleotide sequence ID" value="NZ_LJGZ01000114.1"/>
</dbReference>
<dbReference type="EMBL" id="LJGZ01000114">
    <property type="protein sequence ID" value="OEV14422.1"/>
    <property type="molecule type" value="Genomic_DNA"/>
</dbReference>
<gene>
    <name evidence="1" type="ORF">AN221_41710</name>
</gene>
<organism evidence="1 2">
    <name type="scientific">Streptomyces nanshensis</name>
    <dbReference type="NCBI Taxonomy" id="518642"/>
    <lineage>
        <taxon>Bacteria</taxon>
        <taxon>Bacillati</taxon>
        <taxon>Actinomycetota</taxon>
        <taxon>Actinomycetes</taxon>
        <taxon>Kitasatosporales</taxon>
        <taxon>Streptomycetaceae</taxon>
        <taxon>Streptomyces</taxon>
    </lineage>
</organism>
<dbReference type="OrthoDB" id="5120158at2"/>
<dbReference type="PATRIC" id="fig|518642.7.peg.8212"/>
<keyword evidence="2" id="KW-1185">Reference proteome</keyword>
<protein>
    <submittedName>
        <fullName evidence="1">Uncharacterized protein</fullName>
    </submittedName>
</protein>
<sequence length="152" mass="16011">MRGVLVGVVGTVVVLGVAGAVAVPQAKEWYEGRHEQTASYATGKAAKAERPSVPRWLPDDAASVEYAMRTTGGERILKATLSGDGLPASCTPLDAGAGKAPDPEISASWFPSGAASGAQGRCGSYYVSLKDHTLYAWQTNDDWVEENRRSAQ</sequence>
<name>A0A1E7LDX9_9ACTN</name>
<accession>A0A1E7LDX9</accession>
<proteinExistence type="predicted"/>
<evidence type="ECO:0000313" key="2">
    <source>
        <dbReference type="Proteomes" id="UP000175971"/>
    </source>
</evidence>
<comment type="caution">
    <text evidence="1">The sequence shown here is derived from an EMBL/GenBank/DDBJ whole genome shotgun (WGS) entry which is preliminary data.</text>
</comment>